<comment type="similarity">
    <text evidence="2 6">Belongs to the 4-toluene sulfonate uptake permease (TSUP) (TC 2.A.102) family.</text>
</comment>
<evidence type="ECO:0000256" key="2">
    <source>
        <dbReference type="ARBA" id="ARBA00009142"/>
    </source>
</evidence>
<dbReference type="PANTHER" id="PTHR43701">
    <property type="entry name" value="MEMBRANE TRANSPORTER PROTEIN MJ0441-RELATED"/>
    <property type="match status" value="1"/>
</dbReference>
<dbReference type="GO" id="GO:0005886">
    <property type="term" value="C:plasma membrane"/>
    <property type="evidence" value="ECO:0007669"/>
    <property type="project" value="UniProtKB-SubCell"/>
</dbReference>
<dbReference type="RefSeq" id="WP_072578287.1">
    <property type="nucleotide sequence ID" value="NZ_CP016020.1"/>
</dbReference>
<evidence type="ECO:0000256" key="4">
    <source>
        <dbReference type="ARBA" id="ARBA00022989"/>
    </source>
</evidence>
<reference evidence="7 8" key="1">
    <citation type="journal article" date="2016" name="Sci. Rep.">
        <title>Complete genome sequence and transcriptomic analysis of a novel marine strain Bacillus weihaiensis reveals the mechanism of brown algae degradation.</title>
        <authorList>
            <person name="Zhu Y."/>
            <person name="Chen P."/>
            <person name="Bao Y."/>
            <person name="Men Y."/>
            <person name="Zeng Y."/>
            <person name="Yang J."/>
            <person name="Sun J."/>
            <person name="Sun Y."/>
        </authorList>
    </citation>
    <scope>NUCLEOTIDE SEQUENCE [LARGE SCALE GENOMIC DNA]</scope>
    <source>
        <strain evidence="7 8">Alg07</strain>
    </source>
</reference>
<dbReference type="InterPro" id="IPR002781">
    <property type="entry name" value="TM_pro_TauE-like"/>
</dbReference>
<evidence type="ECO:0000256" key="1">
    <source>
        <dbReference type="ARBA" id="ARBA00004141"/>
    </source>
</evidence>
<keyword evidence="8" id="KW-1185">Reference proteome</keyword>
<dbReference type="AlphaFoldDB" id="A0A1L3MMD8"/>
<feature type="transmembrane region" description="Helical" evidence="6">
    <location>
        <begin position="7"/>
        <end position="32"/>
    </location>
</feature>
<feature type="transmembrane region" description="Helical" evidence="6">
    <location>
        <begin position="133"/>
        <end position="157"/>
    </location>
</feature>
<evidence type="ECO:0000256" key="3">
    <source>
        <dbReference type="ARBA" id="ARBA00022692"/>
    </source>
</evidence>
<feature type="transmembrane region" description="Helical" evidence="6">
    <location>
        <begin position="38"/>
        <end position="57"/>
    </location>
</feature>
<proteinExistence type="inferred from homology"/>
<accession>A0A1L3MMD8</accession>
<feature type="transmembrane region" description="Helical" evidence="6">
    <location>
        <begin position="94"/>
        <end position="112"/>
    </location>
</feature>
<comment type="subcellular location">
    <subcellularLocation>
        <location evidence="6">Cell membrane</location>
        <topology evidence="6">Multi-pass membrane protein</topology>
    </subcellularLocation>
    <subcellularLocation>
        <location evidence="1">Membrane</location>
        <topology evidence="1">Multi-pass membrane protein</topology>
    </subcellularLocation>
</comment>
<dbReference type="STRING" id="1547283.A9C19_01295"/>
<keyword evidence="3 6" id="KW-0812">Transmembrane</keyword>
<dbReference type="OrthoDB" id="5457526at2"/>
<dbReference type="EMBL" id="CP016020">
    <property type="protein sequence ID" value="APH03497.1"/>
    <property type="molecule type" value="Genomic_DNA"/>
</dbReference>
<dbReference type="PANTHER" id="PTHR43701:SF2">
    <property type="entry name" value="MEMBRANE TRANSPORTER PROTEIN YJNA-RELATED"/>
    <property type="match status" value="1"/>
</dbReference>
<name>A0A1L3MMD8_9BACI</name>
<feature type="transmembrane region" description="Helical" evidence="6">
    <location>
        <begin position="197"/>
        <end position="213"/>
    </location>
</feature>
<dbReference type="KEGG" id="bwh:A9C19_01295"/>
<keyword evidence="6" id="KW-1003">Cell membrane</keyword>
<evidence type="ECO:0000313" key="7">
    <source>
        <dbReference type="EMBL" id="APH03497.1"/>
    </source>
</evidence>
<keyword evidence="4 6" id="KW-1133">Transmembrane helix</keyword>
<sequence length="246" mass="26073">MIILTMLVLGTILGFVGAGGSGFIIAVLVTFFHIPVHFALGTAVTVMFLSVLSGSWGHFQAGNLYVKQGLYIGMFGAIGGYIGSQITRLIEPEVLLIFTVSSLFLSGILLWIKTKITIEHETDIQKAHKKSKLVVIGLGNGFVSGALGIGAASFIQISLLKWVGLPLRMAAGTTMLVILPIALGASFGYIQAGYFDPILFIQVALGTVIGSYFGSKLTKKAPQIILRVGMVATPVVSAVIMILNFL</sequence>
<dbReference type="InterPro" id="IPR051598">
    <property type="entry name" value="TSUP/Inactive_protease-like"/>
</dbReference>
<feature type="transmembrane region" description="Helical" evidence="6">
    <location>
        <begin position="225"/>
        <end position="245"/>
    </location>
</feature>
<dbReference type="Proteomes" id="UP000181936">
    <property type="component" value="Chromosome"/>
</dbReference>
<feature type="transmembrane region" description="Helical" evidence="6">
    <location>
        <begin position="169"/>
        <end position="190"/>
    </location>
</feature>
<protein>
    <recommendedName>
        <fullName evidence="6">Probable membrane transporter protein</fullName>
    </recommendedName>
</protein>
<feature type="transmembrane region" description="Helical" evidence="6">
    <location>
        <begin position="69"/>
        <end position="88"/>
    </location>
</feature>
<evidence type="ECO:0000313" key="8">
    <source>
        <dbReference type="Proteomes" id="UP000181936"/>
    </source>
</evidence>
<gene>
    <name evidence="7" type="ORF">A9C19_01295</name>
</gene>
<keyword evidence="5 6" id="KW-0472">Membrane</keyword>
<organism evidence="7 8">
    <name type="scientific">Bacillus weihaiensis</name>
    <dbReference type="NCBI Taxonomy" id="1547283"/>
    <lineage>
        <taxon>Bacteria</taxon>
        <taxon>Bacillati</taxon>
        <taxon>Bacillota</taxon>
        <taxon>Bacilli</taxon>
        <taxon>Bacillales</taxon>
        <taxon>Bacillaceae</taxon>
        <taxon>Bacillus</taxon>
    </lineage>
</organism>
<dbReference type="Pfam" id="PF01925">
    <property type="entry name" value="TauE"/>
    <property type="match status" value="1"/>
</dbReference>
<evidence type="ECO:0000256" key="5">
    <source>
        <dbReference type="ARBA" id="ARBA00023136"/>
    </source>
</evidence>
<evidence type="ECO:0000256" key="6">
    <source>
        <dbReference type="RuleBase" id="RU363041"/>
    </source>
</evidence>